<proteinExistence type="predicted"/>
<organism evidence="1">
    <name type="scientific">Myoviridae sp. ctHP32</name>
    <dbReference type="NCBI Taxonomy" id="2823539"/>
    <lineage>
        <taxon>Viruses</taxon>
        <taxon>Duplodnaviria</taxon>
        <taxon>Heunggongvirae</taxon>
        <taxon>Uroviricota</taxon>
        <taxon>Caudoviricetes</taxon>
    </lineage>
</organism>
<dbReference type="EMBL" id="BK014710">
    <property type="protein sequence ID" value="DAD68805.1"/>
    <property type="molecule type" value="Genomic_DNA"/>
</dbReference>
<sequence length="162" mass="17542">MWYWGKPRFYGVKAAAANIGHGVGNYTVEQFREDYPQFFNSEGYFLGSLPLLEEIVKMANASIQPDKWLDSWRLAVGLYVAHYATLMLRSFAASNETPEQAAAAGAVVGPVKSATLGDSSVTYDTSAITEGTADWGDLNSTTYGQMLANRAKLIGMAGTLVL</sequence>
<dbReference type="InterPro" id="IPR025127">
    <property type="entry name" value="DUF4054"/>
</dbReference>
<reference evidence="1" key="1">
    <citation type="journal article" date="2021" name="Proc. Natl. Acad. Sci. U.S.A.">
        <title>A Catalog of Tens of Thousands of Viruses from Human Metagenomes Reveals Hidden Associations with Chronic Diseases.</title>
        <authorList>
            <person name="Tisza M.J."/>
            <person name="Buck C.B."/>
        </authorList>
    </citation>
    <scope>NUCLEOTIDE SEQUENCE</scope>
    <source>
        <strain evidence="1">CtHP32</strain>
    </source>
</reference>
<dbReference type="Pfam" id="PF13262">
    <property type="entry name" value="DUF4054"/>
    <property type="match status" value="1"/>
</dbReference>
<protein>
    <submittedName>
        <fullName evidence="1">Head to tail adaptor</fullName>
    </submittedName>
</protein>
<accession>A0A8S5LFH3</accession>
<name>A0A8S5LFH3_9CAUD</name>
<evidence type="ECO:0000313" key="1">
    <source>
        <dbReference type="EMBL" id="DAD68805.1"/>
    </source>
</evidence>